<dbReference type="EMBL" id="DTMF01000339">
    <property type="protein sequence ID" value="HGF35521.1"/>
    <property type="molecule type" value="Genomic_DNA"/>
</dbReference>
<evidence type="ECO:0000313" key="2">
    <source>
        <dbReference type="EMBL" id="HGF35521.1"/>
    </source>
</evidence>
<gene>
    <name evidence="2" type="ORF">ENW96_14265</name>
</gene>
<feature type="domain" description="UspA" evidence="1">
    <location>
        <begin position="62"/>
        <end position="171"/>
    </location>
</feature>
<reference evidence="2" key="1">
    <citation type="journal article" date="2020" name="mSystems">
        <title>Genome- and Community-Level Interaction Insights into Carbon Utilization and Element Cycling Functions of Hydrothermarchaeota in Hydrothermal Sediment.</title>
        <authorList>
            <person name="Zhou Z."/>
            <person name="Liu Y."/>
            <person name="Xu W."/>
            <person name="Pan J."/>
            <person name="Luo Z.H."/>
            <person name="Li M."/>
        </authorList>
    </citation>
    <scope>NUCLEOTIDE SEQUENCE [LARGE SCALE GENOMIC DNA]</scope>
    <source>
        <strain evidence="2">SpSt-897</strain>
    </source>
</reference>
<protein>
    <recommendedName>
        <fullName evidence="1">UspA domain-containing protein</fullName>
    </recommendedName>
</protein>
<dbReference type="Pfam" id="PF00582">
    <property type="entry name" value="Usp"/>
    <property type="match status" value="1"/>
</dbReference>
<dbReference type="InterPro" id="IPR006016">
    <property type="entry name" value="UspA"/>
</dbReference>
<evidence type="ECO:0000259" key="1">
    <source>
        <dbReference type="Pfam" id="PF00582"/>
    </source>
</evidence>
<dbReference type="CDD" id="cd00293">
    <property type="entry name" value="USP-like"/>
    <property type="match status" value="1"/>
</dbReference>
<dbReference type="AlphaFoldDB" id="A0A7C3V1M0"/>
<proteinExistence type="predicted"/>
<comment type="caution">
    <text evidence="2">The sequence shown here is derived from an EMBL/GenBank/DDBJ whole genome shotgun (WGS) entry which is preliminary data.</text>
</comment>
<dbReference type="Gene3D" id="3.40.50.12370">
    <property type="match status" value="1"/>
</dbReference>
<organism evidence="2">
    <name type="scientific">Desulfobacca acetoxidans</name>
    <dbReference type="NCBI Taxonomy" id="60893"/>
    <lineage>
        <taxon>Bacteria</taxon>
        <taxon>Pseudomonadati</taxon>
        <taxon>Thermodesulfobacteriota</taxon>
        <taxon>Desulfobaccia</taxon>
        <taxon>Desulfobaccales</taxon>
        <taxon>Desulfobaccaceae</taxon>
        <taxon>Desulfobacca</taxon>
    </lineage>
</organism>
<accession>A0A7C3V1M0</accession>
<name>A0A7C3V1M0_9BACT</name>
<sequence length="191" mass="21502">MVLKRLKKFLGRSKKPQKPPEVEVTRQSHLLDDYEQTMTAVTFAEAGAPEQALEVMRLHGKRKILVVSKDASFAEPVMEYATLLAERMGYELIGLNVGNPPSGKVFSAYQQHMQEEVRARAAAAAESLGKKAAARNIPFTHVVKFGDVAKAVEEINREYRRVELMITDSRARKEEVPTRVNLPVFSLKSHR</sequence>
<dbReference type="SUPFAM" id="SSF52402">
    <property type="entry name" value="Adenine nucleotide alpha hydrolases-like"/>
    <property type="match status" value="1"/>
</dbReference>